<dbReference type="KEGG" id="aac:Aaci_1150"/>
<dbReference type="STRING" id="521098.Aaci_1150"/>
<sequence>MGAYDFYEQERRLEARAAGRFAMRTLSELTGRVVPQGILNQLAKMVWRETNAFLEDGAVEPSLRFVESDIVPAVLRRIEMLGSKSKTAQFANEHPDETKVAVMALAERAMSLQKISRGCFFDIGFAVATIRYELDRELYGLVVPAVKAVMAKVSNVDEETVLVVLREEISRVLRERIEARMWTLANLDDGQHRVAQ</sequence>
<evidence type="ECO:0000313" key="1">
    <source>
        <dbReference type="EMBL" id="ACV58183.1"/>
    </source>
</evidence>
<proteinExistence type="predicted"/>
<organism evidence="1 2">
    <name type="scientific">Alicyclobacillus acidocaldarius subsp. acidocaldarius (strain ATCC 27009 / DSM 446 / BCRC 14685 / JCM 5260 / KCTC 1825 / NBRC 15652 / NCIMB 11725 / NRRL B-14509 / 104-IA)</name>
    <name type="common">Bacillus acidocaldarius</name>
    <dbReference type="NCBI Taxonomy" id="521098"/>
    <lineage>
        <taxon>Bacteria</taxon>
        <taxon>Bacillati</taxon>
        <taxon>Bacillota</taxon>
        <taxon>Bacilli</taxon>
        <taxon>Bacillales</taxon>
        <taxon>Alicyclobacillaceae</taxon>
        <taxon>Alicyclobacillus</taxon>
    </lineage>
</organism>
<protein>
    <submittedName>
        <fullName evidence="1">Uncharacterized protein</fullName>
    </submittedName>
</protein>
<accession>C8WVR1</accession>
<gene>
    <name evidence="1" type="ordered locus">Aaci_1150</name>
</gene>
<name>C8WVR1_ALIAD</name>
<dbReference type="EMBL" id="CP001727">
    <property type="protein sequence ID" value="ACV58183.1"/>
    <property type="molecule type" value="Genomic_DNA"/>
</dbReference>
<dbReference type="RefSeq" id="WP_012810525.1">
    <property type="nucleotide sequence ID" value="NC_013205.1"/>
</dbReference>
<dbReference type="Proteomes" id="UP000001917">
    <property type="component" value="Chromosome"/>
</dbReference>
<evidence type="ECO:0000313" key="2">
    <source>
        <dbReference type="Proteomes" id="UP000001917"/>
    </source>
</evidence>
<dbReference type="HOGENOM" id="CLU_1387746_0_0_9"/>
<keyword evidence="2" id="KW-1185">Reference proteome</keyword>
<reference evidence="1 2" key="2">
    <citation type="journal article" date="2010" name="Stand. Genomic Sci.">
        <title>Complete genome sequence of Alicyclobacillus acidocaldarius type strain (104-IA).</title>
        <authorList>
            <person name="Mavromatis K."/>
            <person name="Sikorski J."/>
            <person name="Lapidus A."/>
            <person name="Glavina Del Rio T."/>
            <person name="Copeland A."/>
            <person name="Tice H."/>
            <person name="Cheng J.F."/>
            <person name="Lucas S."/>
            <person name="Chen F."/>
            <person name="Nolan M."/>
            <person name="Bruce D."/>
            <person name="Goodwin L."/>
            <person name="Pitluck S."/>
            <person name="Ivanova N."/>
            <person name="Ovchinnikova G."/>
            <person name="Pati A."/>
            <person name="Chen A."/>
            <person name="Palaniappan K."/>
            <person name="Land M."/>
            <person name="Hauser L."/>
            <person name="Chang Y.J."/>
            <person name="Jeffries C.D."/>
            <person name="Chain P."/>
            <person name="Meincke L."/>
            <person name="Sims D."/>
            <person name="Chertkov O."/>
            <person name="Han C."/>
            <person name="Brettin T."/>
            <person name="Detter J.C."/>
            <person name="Wahrenburg C."/>
            <person name="Rohde M."/>
            <person name="Pukall R."/>
            <person name="Goker M."/>
            <person name="Bristow J."/>
            <person name="Eisen J.A."/>
            <person name="Markowitz V."/>
            <person name="Hugenholtz P."/>
            <person name="Klenk H.P."/>
            <person name="Kyrpides N.C."/>
        </authorList>
    </citation>
    <scope>NUCLEOTIDE SEQUENCE [LARGE SCALE GENOMIC DNA]</scope>
    <source>
        <strain evidence="2">ATCC 27009 / DSM 446 / BCRC 14685 / JCM 5260 / KCTC 1825 / NBRC 15652 / NCIMB 11725 / NRRL B-14509 / 104-IA</strain>
    </source>
</reference>
<dbReference type="AlphaFoldDB" id="C8WVR1"/>
<reference evidence="2" key="1">
    <citation type="submission" date="2009-09" db="EMBL/GenBank/DDBJ databases">
        <title>The complete chromosome of Alicyclobacillus acidocaldarius subsp. acidocaldarius DSM 446.</title>
        <authorList>
            <consortium name="US DOE Joint Genome Institute (JGI-PGF)"/>
            <person name="Lucas S."/>
            <person name="Copeland A."/>
            <person name="Lapidus A."/>
            <person name="Glavina del Rio T."/>
            <person name="Dalin E."/>
            <person name="Tice H."/>
            <person name="Bruce D."/>
            <person name="Goodwin L."/>
            <person name="Pitluck S."/>
            <person name="Kyrpides N."/>
            <person name="Mavromatis K."/>
            <person name="Ivanova N."/>
            <person name="Ovchinnikova G."/>
            <person name="Chertkov O."/>
            <person name="Sims D."/>
            <person name="Brettin T."/>
            <person name="Detter J.C."/>
            <person name="Han C."/>
            <person name="Larimer F."/>
            <person name="Land M."/>
            <person name="Hauser L."/>
            <person name="Markowitz V."/>
            <person name="Cheng J.-F."/>
            <person name="Hugenholtz P."/>
            <person name="Woyke T."/>
            <person name="Wu D."/>
            <person name="Pukall R."/>
            <person name="Klenk H.-P."/>
            <person name="Eisen J.A."/>
        </authorList>
    </citation>
    <scope>NUCLEOTIDE SEQUENCE [LARGE SCALE GENOMIC DNA]</scope>
    <source>
        <strain evidence="2">ATCC 27009 / DSM 446 / BCRC 14685 / JCM 5260 / KCTC 1825 / NBRC 15652 / NCIMB 11725 / NRRL B-14509 / 104-IA</strain>
    </source>
</reference>